<keyword evidence="3" id="KW-0804">Transcription</keyword>
<dbReference type="GO" id="GO:0003700">
    <property type="term" value="F:DNA-binding transcription factor activity"/>
    <property type="evidence" value="ECO:0007669"/>
    <property type="project" value="InterPro"/>
</dbReference>
<evidence type="ECO:0000256" key="3">
    <source>
        <dbReference type="ARBA" id="ARBA00023163"/>
    </source>
</evidence>
<evidence type="ECO:0000313" key="5">
    <source>
        <dbReference type="EMBL" id="MDS1002370.1"/>
    </source>
</evidence>
<dbReference type="EMBL" id="JARUIS010000002">
    <property type="protein sequence ID" value="MDS1002370.1"/>
    <property type="molecule type" value="Genomic_DNA"/>
</dbReference>
<dbReference type="InterPro" id="IPR020449">
    <property type="entry name" value="Tscrpt_reg_AraC-type_HTH"/>
</dbReference>
<dbReference type="GO" id="GO:0043565">
    <property type="term" value="F:sequence-specific DNA binding"/>
    <property type="evidence" value="ECO:0007669"/>
    <property type="project" value="InterPro"/>
</dbReference>
<dbReference type="PRINTS" id="PR00032">
    <property type="entry name" value="HTHARAC"/>
</dbReference>
<organism evidence="5 6">
    <name type="scientific">Clostridium sporogenes</name>
    <dbReference type="NCBI Taxonomy" id="1509"/>
    <lineage>
        <taxon>Bacteria</taxon>
        <taxon>Bacillati</taxon>
        <taxon>Bacillota</taxon>
        <taxon>Clostridia</taxon>
        <taxon>Eubacteriales</taxon>
        <taxon>Clostridiaceae</taxon>
        <taxon>Clostridium</taxon>
    </lineage>
</organism>
<dbReference type="InterPro" id="IPR018062">
    <property type="entry name" value="HTH_AraC-typ_CS"/>
</dbReference>
<dbReference type="Proteomes" id="UP001182303">
    <property type="component" value="Unassembled WGS sequence"/>
</dbReference>
<dbReference type="InterPro" id="IPR018060">
    <property type="entry name" value="HTH_AraC"/>
</dbReference>
<evidence type="ECO:0000256" key="1">
    <source>
        <dbReference type="ARBA" id="ARBA00023015"/>
    </source>
</evidence>
<dbReference type="Pfam" id="PF12833">
    <property type="entry name" value="HTH_18"/>
    <property type="match status" value="1"/>
</dbReference>
<gene>
    <name evidence="5" type="ORF">P9J83_02500</name>
</gene>
<name>A0AAE4FHH6_CLOSG</name>
<dbReference type="InterPro" id="IPR009057">
    <property type="entry name" value="Homeodomain-like_sf"/>
</dbReference>
<accession>A0AAE4FHH6</accession>
<dbReference type="RefSeq" id="WP_310942767.1">
    <property type="nucleotide sequence ID" value="NZ_JARUIS010000002.1"/>
</dbReference>
<evidence type="ECO:0000259" key="4">
    <source>
        <dbReference type="PROSITE" id="PS01124"/>
    </source>
</evidence>
<dbReference type="PROSITE" id="PS00041">
    <property type="entry name" value="HTH_ARAC_FAMILY_1"/>
    <property type="match status" value="1"/>
</dbReference>
<dbReference type="InterPro" id="IPR053142">
    <property type="entry name" value="PchR_regulatory_protein"/>
</dbReference>
<keyword evidence="2" id="KW-0238">DNA-binding</keyword>
<sequence>MLETNEYLCNMYRQLSQESSHSDMFQISKDIGTGEIRRMKSKQGLIFSNWNMIFDSDMNVYGKNYDQYIDFSFCIKNGVSWESPDVGKKFEIDKGQFFICHNDCFEEHICYEKGVDFEFINIKIPKKYFNGIVKENFEKDESKFIKFLMEDFLKSEISPSMKRVLMELSTFKYKGAIASMFIEGKFMELMAICFNMIFEKRYNQGTKIILNKTNMEAIKEAKFIIDSQIPHSLSCEELSNLVHISLSKLCKGFKNMYGMPVHSYIIDQQLEIAASMLQQGMYNVGEVASLIGYSNMSHFSSSFRKKYGINPKEFQKSYLDNLE</sequence>
<proteinExistence type="predicted"/>
<dbReference type="SUPFAM" id="SSF46689">
    <property type="entry name" value="Homeodomain-like"/>
    <property type="match status" value="2"/>
</dbReference>
<reference evidence="5" key="1">
    <citation type="submission" date="2023-04" db="EMBL/GenBank/DDBJ databases">
        <title>Assessment of the microbiological origin of a defect in Grana Padano cheese.</title>
        <authorList>
            <person name="Zago M."/>
            <person name="Rossetti L."/>
            <person name="Bonvini B."/>
            <person name="Carminati D."/>
            <person name="Giraffa G."/>
        </authorList>
    </citation>
    <scope>NUCLEOTIDE SEQUENCE</scope>
    <source>
        <strain evidence="5">4990</strain>
    </source>
</reference>
<dbReference type="PANTHER" id="PTHR47893">
    <property type="entry name" value="REGULATORY PROTEIN PCHR"/>
    <property type="match status" value="1"/>
</dbReference>
<dbReference type="PANTHER" id="PTHR47893:SF1">
    <property type="entry name" value="REGULATORY PROTEIN PCHR"/>
    <property type="match status" value="1"/>
</dbReference>
<dbReference type="PROSITE" id="PS01124">
    <property type="entry name" value="HTH_ARAC_FAMILY_2"/>
    <property type="match status" value="1"/>
</dbReference>
<dbReference type="SMART" id="SM00342">
    <property type="entry name" value="HTH_ARAC"/>
    <property type="match status" value="1"/>
</dbReference>
<evidence type="ECO:0000313" key="6">
    <source>
        <dbReference type="Proteomes" id="UP001182303"/>
    </source>
</evidence>
<dbReference type="AlphaFoldDB" id="A0AAE4FHH6"/>
<feature type="domain" description="HTH araC/xylS-type" evidence="4">
    <location>
        <begin position="219"/>
        <end position="317"/>
    </location>
</feature>
<comment type="caution">
    <text evidence="5">The sequence shown here is derived from an EMBL/GenBank/DDBJ whole genome shotgun (WGS) entry which is preliminary data.</text>
</comment>
<dbReference type="Gene3D" id="1.10.10.60">
    <property type="entry name" value="Homeodomain-like"/>
    <property type="match status" value="2"/>
</dbReference>
<evidence type="ECO:0000256" key="2">
    <source>
        <dbReference type="ARBA" id="ARBA00023125"/>
    </source>
</evidence>
<keyword evidence="1" id="KW-0805">Transcription regulation</keyword>
<protein>
    <submittedName>
        <fullName evidence="5">AraC family transcriptional regulator</fullName>
    </submittedName>
</protein>